<keyword evidence="3" id="KW-0548">Nucleotidyltransferase</keyword>
<evidence type="ECO:0000256" key="1">
    <source>
        <dbReference type="ARBA" id="ARBA00012417"/>
    </source>
</evidence>
<evidence type="ECO:0000313" key="5">
    <source>
        <dbReference type="EMBL" id="CAI2171609.1"/>
    </source>
</evidence>
<evidence type="ECO:0000256" key="4">
    <source>
        <dbReference type="ARBA" id="ARBA00022932"/>
    </source>
</evidence>
<name>A0A9W4WQM2_9GLOM</name>
<keyword evidence="4" id="KW-0239">DNA-directed DNA polymerase</keyword>
<dbReference type="GO" id="GO:0003887">
    <property type="term" value="F:DNA-directed DNA polymerase activity"/>
    <property type="evidence" value="ECO:0007669"/>
    <property type="project" value="UniProtKB-KW"/>
</dbReference>
<dbReference type="SUPFAM" id="SSF56672">
    <property type="entry name" value="DNA/RNA polymerases"/>
    <property type="match status" value="1"/>
</dbReference>
<evidence type="ECO:0000256" key="2">
    <source>
        <dbReference type="ARBA" id="ARBA00022679"/>
    </source>
</evidence>
<dbReference type="EMBL" id="CAMKVN010000837">
    <property type="protein sequence ID" value="CAI2171609.1"/>
    <property type="molecule type" value="Genomic_DNA"/>
</dbReference>
<proteinExistence type="predicted"/>
<evidence type="ECO:0000313" key="6">
    <source>
        <dbReference type="Proteomes" id="UP001153678"/>
    </source>
</evidence>
<sequence length="173" mass="20560">MSEDESVSDDLLISETFEDYFSLKYEPYQDEEEEITINYQFAWILLWLNIPETATESLIKFMKLILTEISDNKFNRFSSLTPDPYLYQIPEPGEWFEYVVVENNSSKRVGDKMEYPEVVRQLSKKINISYYLNSVVNLCARFINYDKLFQLSSEIVLEVLKRLKDDSRVKLMI</sequence>
<comment type="caution">
    <text evidence="5">The sequence shown here is derived from an EMBL/GenBank/DDBJ whole genome shotgun (WGS) entry which is preliminary data.</text>
</comment>
<accession>A0A9W4WQM2</accession>
<dbReference type="InterPro" id="IPR043502">
    <property type="entry name" value="DNA/RNA_pol_sf"/>
</dbReference>
<evidence type="ECO:0000256" key="3">
    <source>
        <dbReference type="ARBA" id="ARBA00022695"/>
    </source>
</evidence>
<organism evidence="5 6">
    <name type="scientific">Funneliformis geosporum</name>
    <dbReference type="NCBI Taxonomy" id="1117311"/>
    <lineage>
        <taxon>Eukaryota</taxon>
        <taxon>Fungi</taxon>
        <taxon>Fungi incertae sedis</taxon>
        <taxon>Mucoromycota</taxon>
        <taxon>Glomeromycotina</taxon>
        <taxon>Glomeromycetes</taxon>
        <taxon>Glomerales</taxon>
        <taxon>Glomeraceae</taxon>
        <taxon>Funneliformis</taxon>
    </lineage>
</organism>
<gene>
    <name evidence="5" type="ORF">FWILDA_LOCUS5165</name>
</gene>
<reference evidence="5" key="1">
    <citation type="submission" date="2022-08" db="EMBL/GenBank/DDBJ databases">
        <authorList>
            <person name="Kallberg Y."/>
            <person name="Tangrot J."/>
            <person name="Rosling A."/>
        </authorList>
    </citation>
    <scope>NUCLEOTIDE SEQUENCE</scope>
    <source>
        <strain evidence="5">Wild A</strain>
    </source>
</reference>
<dbReference type="EC" id="2.7.7.7" evidence="1"/>
<dbReference type="Proteomes" id="UP001153678">
    <property type="component" value="Unassembled WGS sequence"/>
</dbReference>
<dbReference type="Gene3D" id="1.10.132.60">
    <property type="entry name" value="DNA polymerase family B, C-terminal domain"/>
    <property type="match status" value="1"/>
</dbReference>
<dbReference type="OrthoDB" id="2386668at2759"/>
<protein>
    <recommendedName>
        <fullName evidence="1">DNA-directed DNA polymerase</fullName>
        <ecNumber evidence="1">2.7.7.7</ecNumber>
    </recommendedName>
</protein>
<dbReference type="AlphaFoldDB" id="A0A9W4WQM2"/>
<keyword evidence="6" id="KW-1185">Reference proteome</keyword>
<dbReference type="InterPro" id="IPR042087">
    <property type="entry name" value="DNA_pol_B_thumb"/>
</dbReference>
<keyword evidence="2" id="KW-0808">Transferase</keyword>